<proteinExistence type="predicted"/>
<dbReference type="Proteomes" id="UP001295469">
    <property type="component" value="Chromosome C01"/>
</dbReference>
<accession>A0A816REH0</accession>
<name>A0A816REH0_BRANA</name>
<evidence type="ECO:0000313" key="2">
    <source>
        <dbReference type="EMBL" id="CAF2070188.1"/>
    </source>
</evidence>
<evidence type="ECO:0000256" key="1">
    <source>
        <dbReference type="SAM" id="MobiDB-lite"/>
    </source>
</evidence>
<feature type="region of interest" description="Disordered" evidence="1">
    <location>
        <begin position="40"/>
        <end position="103"/>
    </location>
</feature>
<feature type="compositionally biased region" description="Basic and acidic residues" evidence="1">
    <location>
        <begin position="40"/>
        <end position="93"/>
    </location>
</feature>
<sequence length="103" mass="11488">PRWDGELEDEKADNIVKAVFSSGWAWEQSHWLLCRNKTVDKCEGGDPSDEDRSWSDGAKLEDSVPSRTQSDAESRKKARESPGLDVETMKGEIVRPYNSGGSC</sequence>
<protein>
    <submittedName>
        <fullName evidence="2">(rape) hypothetical protein</fullName>
    </submittedName>
</protein>
<organism evidence="2">
    <name type="scientific">Brassica napus</name>
    <name type="common">Rape</name>
    <dbReference type="NCBI Taxonomy" id="3708"/>
    <lineage>
        <taxon>Eukaryota</taxon>
        <taxon>Viridiplantae</taxon>
        <taxon>Streptophyta</taxon>
        <taxon>Embryophyta</taxon>
        <taxon>Tracheophyta</taxon>
        <taxon>Spermatophyta</taxon>
        <taxon>Magnoliopsida</taxon>
        <taxon>eudicotyledons</taxon>
        <taxon>Gunneridae</taxon>
        <taxon>Pentapetalae</taxon>
        <taxon>rosids</taxon>
        <taxon>malvids</taxon>
        <taxon>Brassicales</taxon>
        <taxon>Brassicaceae</taxon>
        <taxon>Brassiceae</taxon>
        <taxon>Brassica</taxon>
    </lineage>
</organism>
<reference evidence="2" key="1">
    <citation type="submission" date="2021-01" db="EMBL/GenBank/DDBJ databases">
        <authorList>
            <consortium name="Genoscope - CEA"/>
            <person name="William W."/>
        </authorList>
    </citation>
    <scope>NUCLEOTIDE SEQUENCE</scope>
</reference>
<dbReference type="AlphaFoldDB" id="A0A816REH0"/>
<gene>
    <name evidence="2" type="ORF">DARMORV10_C01P14860.1</name>
</gene>
<feature type="non-terminal residue" evidence="2">
    <location>
        <position position="103"/>
    </location>
</feature>
<dbReference type="EMBL" id="HG994365">
    <property type="protein sequence ID" value="CAF2070188.1"/>
    <property type="molecule type" value="Genomic_DNA"/>
</dbReference>